<dbReference type="EMBL" id="JBHSRS010000004">
    <property type="protein sequence ID" value="MFC6280054.1"/>
    <property type="molecule type" value="Genomic_DNA"/>
</dbReference>
<name>A0ABW1TR14_9BURK</name>
<organism evidence="1 2">
    <name type="scientific">Polaromonas aquatica</name>
    <dbReference type="NCBI Taxonomy" id="332657"/>
    <lineage>
        <taxon>Bacteria</taxon>
        <taxon>Pseudomonadati</taxon>
        <taxon>Pseudomonadota</taxon>
        <taxon>Betaproteobacteria</taxon>
        <taxon>Burkholderiales</taxon>
        <taxon>Comamonadaceae</taxon>
        <taxon>Polaromonas</taxon>
    </lineage>
</organism>
<evidence type="ECO:0000313" key="2">
    <source>
        <dbReference type="Proteomes" id="UP001596270"/>
    </source>
</evidence>
<reference evidence="2" key="1">
    <citation type="journal article" date="2019" name="Int. J. Syst. Evol. Microbiol.">
        <title>The Global Catalogue of Microorganisms (GCM) 10K type strain sequencing project: providing services to taxonomists for standard genome sequencing and annotation.</title>
        <authorList>
            <consortium name="The Broad Institute Genomics Platform"/>
            <consortium name="The Broad Institute Genome Sequencing Center for Infectious Disease"/>
            <person name="Wu L."/>
            <person name="Ma J."/>
        </authorList>
    </citation>
    <scope>NUCLEOTIDE SEQUENCE [LARGE SCALE GENOMIC DNA]</scope>
    <source>
        <strain evidence="2">CCUG 39402</strain>
    </source>
</reference>
<protein>
    <submittedName>
        <fullName evidence="1">Uncharacterized protein</fullName>
    </submittedName>
</protein>
<accession>A0ABW1TR14</accession>
<proteinExistence type="predicted"/>
<keyword evidence="2" id="KW-1185">Reference proteome</keyword>
<sequence length="61" mass="6952">MNIHEQIDLIKQARELVARATAGTDLPQIEAILRSADMELHWALWNLGEPVALRPEFESRS</sequence>
<dbReference type="RefSeq" id="WP_371438016.1">
    <property type="nucleotide sequence ID" value="NZ_JBHSRS010000004.1"/>
</dbReference>
<gene>
    <name evidence="1" type="ORF">ACFQND_02260</name>
</gene>
<evidence type="ECO:0000313" key="1">
    <source>
        <dbReference type="EMBL" id="MFC6280054.1"/>
    </source>
</evidence>
<comment type="caution">
    <text evidence="1">The sequence shown here is derived from an EMBL/GenBank/DDBJ whole genome shotgun (WGS) entry which is preliminary data.</text>
</comment>
<dbReference type="Proteomes" id="UP001596270">
    <property type="component" value="Unassembled WGS sequence"/>
</dbReference>